<evidence type="ECO:0000256" key="1">
    <source>
        <dbReference type="ARBA" id="ARBA00022598"/>
    </source>
</evidence>
<accession>A0ABP4AM27</accession>
<dbReference type="InterPro" id="IPR056411">
    <property type="entry name" value="CysS_C"/>
</dbReference>
<dbReference type="InterPro" id="IPR009080">
    <property type="entry name" value="tRNAsynth_Ia_anticodon-bd"/>
</dbReference>
<keyword evidence="1" id="KW-0436">Ligase</keyword>
<reference evidence="6" key="1">
    <citation type="journal article" date="2019" name="Int. J. Syst. Evol. Microbiol.">
        <title>The Global Catalogue of Microorganisms (GCM) 10K type strain sequencing project: providing services to taxonomists for standard genome sequencing and annotation.</title>
        <authorList>
            <consortium name="The Broad Institute Genomics Platform"/>
            <consortium name="The Broad Institute Genome Sequencing Center for Infectious Disease"/>
            <person name="Wu L."/>
            <person name="Ma J."/>
        </authorList>
    </citation>
    <scope>NUCLEOTIDE SEQUENCE [LARGE SCALE GENOMIC DNA]</scope>
    <source>
        <strain evidence="6">JCM 10696</strain>
    </source>
</reference>
<dbReference type="InterPro" id="IPR029062">
    <property type="entry name" value="Class_I_gatase-like"/>
</dbReference>
<feature type="domain" description="Cysteinyl-tRNA ligase anticodon binding" evidence="4">
    <location>
        <begin position="342"/>
        <end position="389"/>
    </location>
</feature>
<protein>
    <recommendedName>
        <fullName evidence="4">Cysteinyl-tRNA ligase anticodon binding domain-containing protein</fullName>
    </recommendedName>
</protein>
<sequence>MVTLHRELIARFGSTPPAAVLLETPYGFQENVADISARARSYFARSVGLTVEVATGLRGAQDAGSGAGLAALRAADWVFSGPGSPTYALARWRESPVADTLRDHVRLGRAMLVFASAAACTLGSRALPVYEIYKAGSPPHWLPGLDLLAPLGLDVAVIPHYDNAEGGTHDTRYSYLGERRLRVLEAELPEGAAVLGVDEHTAVVIDREAGTVDVRGRGGLTIRKRGESTVIPAGRSISLTELQDLAKDGKAVRLHRPEPAPAAPAPPSLSLPDLVRAAEGRFDAALARHDAPAMVEAVLALDRAIAEWADDTEEDEGADWARTVNHSLIVRLGKAAERPAVDLEKAVGLLLAARAELRGSGRFTTADLIRSALTALGVGVADTPDGTRWHRREPRP</sequence>
<evidence type="ECO:0000259" key="4">
    <source>
        <dbReference type="Pfam" id="PF23493"/>
    </source>
</evidence>
<comment type="caution">
    <text evidence="5">The sequence shown here is derived from an EMBL/GenBank/DDBJ whole genome shotgun (WGS) entry which is preliminary data.</text>
</comment>
<organism evidence="5 6">
    <name type="scientific">Actinocorallia libanotica</name>
    <dbReference type="NCBI Taxonomy" id="46162"/>
    <lineage>
        <taxon>Bacteria</taxon>
        <taxon>Bacillati</taxon>
        <taxon>Actinomycetota</taxon>
        <taxon>Actinomycetes</taxon>
        <taxon>Streptosporangiales</taxon>
        <taxon>Thermomonosporaceae</taxon>
        <taxon>Actinocorallia</taxon>
    </lineage>
</organism>
<keyword evidence="6" id="KW-1185">Reference proteome</keyword>
<dbReference type="Proteomes" id="UP001500665">
    <property type="component" value="Unassembled WGS sequence"/>
</dbReference>
<dbReference type="Gene3D" id="3.40.50.880">
    <property type="match status" value="1"/>
</dbReference>
<dbReference type="EMBL" id="BAAAHH010000002">
    <property type="protein sequence ID" value="GAA0938603.1"/>
    <property type="molecule type" value="Genomic_DNA"/>
</dbReference>
<dbReference type="Pfam" id="PF23493">
    <property type="entry name" value="CysS_C"/>
    <property type="match status" value="1"/>
</dbReference>
<dbReference type="SUPFAM" id="SSF47323">
    <property type="entry name" value="Anticodon-binding domain of a subclass of class I aminoacyl-tRNA synthetases"/>
    <property type="match status" value="1"/>
</dbReference>
<evidence type="ECO:0000313" key="6">
    <source>
        <dbReference type="Proteomes" id="UP001500665"/>
    </source>
</evidence>
<keyword evidence="2" id="KW-0547">Nucleotide-binding</keyword>
<evidence type="ECO:0000256" key="2">
    <source>
        <dbReference type="ARBA" id="ARBA00022741"/>
    </source>
</evidence>
<evidence type="ECO:0000313" key="5">
    <source>
        <dbReference type="EMBL" id="GAA0938603.1"/>
    </source>
</evidence>
<gene>
    <name evidence="5" type="ORF">GCM10009550_06420</name>
</gene>
<dbReference type="Gene3D" id="1.20.120.1910">
    <property type="entry name" value="Cysteine-tRNA ligase, C-terminal anti-codon recognition domain"/>
    <property type="match status" value="1"/>
</dbReference>
<proteinExistence type="predicted"/>
<evidence type="ECO:0000256" key="3">
    <source>
        <dbReference type="ARBA" id="ARBA00022840"/>
    </source>
</evidence>
<keyword evidence="3" id="KW-0067">ATP-binding</keyword>
<name>A0ABP4AM27_9ACTN</name>